<reference evidence="2" key="1">
    <citation type="journal article" date="2016" name="Nat. Genet.">
        <title>A high-quality carrot genome assembly provides new insights into carotenoid accumulation and asterid genome evolution.</title>
        <authorList>
            <person name="Iorizzo M."/>
            <person name="Ellison S."/>
            <person name="Senalik D."/>
            <person name="Zeng P."/>
            <person name="Satapoomin P."/>
            <person name="Huang J."/>
            <person name="Bowman M."/>
            <person name="Iovene M."/>
            <person name="Sanseverino W."/>
            <person name="Cavagnaro P."/>
            <person name="Yildiz M."/>
            <person name="Macko-Podgorni A."/>
            <person name="Moranska E."/>
            <person name="Grzebelus E."/>
            <person name="Grzebelus D."/>
            <person name="Ashrafi H."/>
            <person name="Zheng Z."/>
            <person name="Cheng S."/>
            <person name="Spooner D."/>
            <person name="Van Deynze A."/>
            <person name="Simon P."/>
        </authorList>
    </citation>
    <scope>NUCLEOTIDE SEQUENCE</scope>
    <source>
        <tissue evidence="2">Leaf</tissue>
    </source>
</reference>
<protein>
    <submittedName>
        <fullName evidence="2">Uncharacterized protein</fullName>
    </submittedName>
</protein>
<accession>A0AAF1BDA6</accession>
<gene>
    <name evidence="2" type="ORF">DCAR_0935070</name>
</gene>
<dbReference type="InterPro" id="IPR005299">
    <property type="entry name" value="MeTrfase_7"/>
</dbReference>
<sequence>MALKTTPGIPGYGFISRPEFQVFFNDTFSNDFNTLFNALPVNKLYMAAGVTGSFFGQLFPKEVPREVLLKDSRAWNKGEISYVRSSCELKKVFAA</sequence>
<dbReference type="EMBL" id="CP093351">
    <property type="protein sequence ID" value="WOH15529.1"/>
    <property type="molecule type" value="Genomic_DNA"/>
</dbReference>
<dbReference type="GO" id="GO:0008168">
    <property type="term" value="F:methyltransferase activity"/>
    <property type="evidence" value="ECO:0007669"/>
    <property type="project" value="InterPro"/>
</dbReference>
<name>A0AAF1BDA6_DAUCS</name>
<comment type="similarity">
    <text evidence="1">Belongs to the methyltransferase superfamily. Type-7 methyltransferase family.</text>
</comment>
<dbReference type="InterPro" id="IPR029063">
    <property type="entry name" value="SAM-dependent_MTases_sf"/>
</dbReference>
<organism evidence="2 3">
    <name type="scientific">Daucus carota subsp. sativus</name>
    <name type="common">Carrot</name>
    <dbReference type="NCBI Taxonomy" id="79200"/>
    <lineage>
        <taxon>Eukaryota</taxon>
        <taxon>Viridiplantae</taxon>
        <taxon>Streptophyta</taxon>
        <taxon>Embryophyta</taxon>
        <taxon>Tracheophyta</taxon>
        <taxon>Spermatophyta</taxon>
        <taxon>Magnoliopsida</taxon>
        <taxon>eudicotyledons</taxon>
        <taxon>Gunneridae</taxon>
        <taxon>Pentapetalae</taxon>
        <taxon>asterids</taxon>
        <taxon>campanulids</taxon>
        <taxon>Apiales</taxon>
        <taxon>Apiaceae</taxon>
        <taxon>Apioideae</taxon>
        <taxon>Scandiceae</taxon>
        <taxon>Daucinae</taxon>
        <taxon>Daucus</taxon>
        <taxon>Daucus sect. Daucus</taxon>
    </lineage>
</organism>
<keyword evidence="3" id="KW-1185">Reference proteome</keyword>
<evidence type="ECO:0000256" key="1">
    <source>
        <dbReference type="ARBA" id="ARBA00007967"/>
    </source>
</evidence>
<proteinExistence type="inferred from homology"/>
<dbReference type="Pfam" id="PF03492">
    <property type="entry name" value="Methyltransf_7"/>
    <property type="match status" value="1"/>
</dbReference>
<reference evidence="2" key="2">
    <citation type="submission" date="2022-03" db="EMBL/GenBank/DDBJ databases">
        <title>Draft title - Genomic analysis of global carrot germplasm unveils the trajectory of domestication and the origin of high carotenoid orange carrot.</title>
        <authorList>
            <person name="Iorizzo M."/>
            <person name="Ellison S."/>
            <person name="Senalik D."/>
            <person name="Macko-Podgorni A."/>
            <person name="Grzebelus D."/>
            <person name="Bostan H."/>
            <person name="Rolling W."/>
            <person name="Curaba J."/>
            <person name="Simon P."/>
        </authorList>
    </citation>
    <scope>NUCLEOTIDE SEQUENCE</scope>
    <source>
        <tissue evidence="2">Leaf</tissue>
    </source>
</reference>
<evidence type="ECO:0000313" key="3">
    <source>
        <dbReference type="Proteomes" id="UP000077755"/>
    </source>
</evidence>
<dbReference type="Gene3D" id="3.40.50.150">
    <property type="entry name" value="Vaccinia Virus protein VP39"/>
    <property type="match status" value="1"/>
</dbReference>
<dbReference type="PANTHER" id="PTHR31009">
    <property type="entry name" value="S-ADENOSYL-L-METHIONINE:CARBOXYL METHYLTRANSFERASE FAMILY PROTEIN"/>
    <property type="match status" value="1"/>
</dbReference>
<evidence type="ECO:0000313" key="2">
    <source>
        <dbReference type="EMBL" id="WOH15529.1"/>
    </source>
</evidence>
<dbReference type="AlphaFoldDB" id="A0AAF1BDA6"/>
<dbReference type="SUPFAM" id="SSF53335">
    <property type="entry name" value="S-adenosyl-L-methionine-dependent methyltransferases"/>
    <property type="match status" value="1"/>
</dbReference>
<dbReference type="Proteomes" id="UP000077755">
    <property type="component" value="Chromosome 9"/>
</dbReference>